<evidence type="ECO:0000256" key="3">
    <source>
        <dbReference type="ARBA" id="ARBA00022692"/>
    </source>
</evidence>
<dbReference type="FunFam" id="2.60.370.10:FF:000001">
    <property type="entry name" value="COX11 cytochrome c oxidase assembly homolog"/>
    <property type="match status" value="1"/>
</dbReference>
<evidence type="ECO:0000256" key="5">
    <source>
        <dbReference type="ARBA" id="ARBA00023136"/>
    </source>
</evidence>
<evidence type="ECO:0000313" key="8">
    <source>
        <dbReference type="Proteomes" id="UP000245699"/>
    </source>
</evidence>
<evidence type="ECO:0008006" key="9">
    <source>
        <dbReference type="Google" id="ProtNLM"/>
    </source>
</evidence>
<accession>A0A2T9YPE7</accession>
<reference evidence="7 8" key="1">
    <citation type="journal article" date="2018" name="MBio">
        <title>Comparative Genomics Reveals the Core Gene Toolbox for the Fungus-Insect Symbiosis.</title>
        <authorList>
            <person name="Wang Y."/>
            <person name="Stata M."/>
            <person name="Wang W."/>
            <person name="Stajich J.E."/>
            <person name="White M.M."/>
            <person name="Moncalvo J.M."/>
        </authorList>
    </citation>
    <scope>NUCLEOTIDE SEQUENCE [LARGE SCALE GENOMIC DNA]</scope>
    <source>
        <strain evidence="7 8">AUS-77-4</strain>
    </source>
</reference>
<dbReference type="NCBIfam" id="NF003465">
    <property type="entry name" value="PRK05089.1"/>
    <property type="match status" value="1"/>
</dbReference>
<dbReference type="Gene3D" id="2.60.370.10">
    <property type="entry name" value="Ctag/Cox11"/>
    <property type="match status" value="1"/>
</dbReference>
<evidence type="ECO:0000313" key="7">
    <source>
        <dbReference type="EMBL" id="PVU94134.1"/>
    </source>
</evidence>
<comment type="caution">
    <text evidence="7">The sequence shown here is derived from an EMBL/GenBank/DDBJ whole genome shotgun (WGS) entry which is preliminary data.</text>
</comment>
<name>A0A2T9YPE7_9FUNG</name>
<dbReference type="InterPro" id="IPR007533">
    <property type="entry name" value="Cyt_c_oxidase_assmbl_CtaG"/>
</dbReference>
<dbReference type="PIRSF" id="PIRSF005413">
    <property type="entry name" value="COX11"/>
    <property type="match status" value="1"/>
</dbReference>
<evidence type="ECO:0000256" key="6">
    <source>
        <dbReference type="SAM" id="Phobius"/>
    </source>
</evidence>
<dbReference type="GO" id="GO:0005507">
    <property type="term" value="F:copper ion binding"/>
    <property type="evidence" value="ECO:0007669"/>
    <property type="project" value="InterPro"/>
</dbReference>
<feature type="transmembrane region" description="Helical" evidence="6">
    <location>
        <begin position="12"/>
        <end position="32"/>
    </location>
</feature>
<dbReference type="STRING" id="61424.A0A2T9YPE7"/>
<keyword evidence="3 6" id="KW-0812">Transmembrane</keyword>
<dbReference type="AlphaFoldDB" id="A0A2T9YPE7"/>
<proteinExistence type="inferred from homology"/>
<sequence>MRYEKKNLDSFYYATAFLVSFLGISYAAVPLYRILCKKTGFGGVPNTENKVRNEEDFRRIPGHRKLRIKFVSQVSDSLNWKFVPEQTLINVVPGETALAFYRAFNKSEDPIIGVATYNIIPDKAAAYFNKIQCFCFDEQRLEPEEDVDMPVFFFIDPEFAEDPLMDDVNEITLSYTFFKGTQQQIA</sequence>
<dbReference type="GO" id="GO:0005743">
    <property type="term" value="C:mitochondrial inner membrane"/>
    <property type="evidence" value="ECO:0007669"/>
    <property type="project" value="UniProtKB-SubCell"/>
</dbReference>
<protein>
    <recommendedName>
        <fullName evidence="9">Cytochrome c oxidase assembly protein CtaG/Cox11</fullName>
    </recommendedName>
</protein>
<dbReference type="InterPro" id="IPR023471">
    <property type="entry name" value="CtaG/Cox11_dom_sf"/>
</dbReference>
<evidence type="ECO:0000256" key="1">
    <source>
        <dbReference type="ARBA" id="ARBA00004007"/>
    </source>
</evidence>
<dbReference type="OrthoDB" id="1704689at2759"/>
<dbReference type="Pfam" id="PF04442">
    <property type="entry name" value="CtaG_Cox11"/>
    <property type="match status" value="1"/>
</dbReference>
<dbReference type="PANTHER" id="PTHR21320:SF3">
    <property type="entry name" value="CYTOCHROME C OXIDASE ASSEMBLY PROTEIN COX11, MITOCHONDRIAL-RELATED"/>
    <property type="match status" value="1"/>
</dbReference>
<dbReference type="Proteomes" id="UP000245699">
    <property type="component" value="Unassembled WGS sequence"/>
</dbReference>
<keyword evidence="5 6" id="KW-0472">Membrane</keyword>
<dbReference type="PANTHER" id="PTHR21320">
    <property type="entry name" value="CYTOCHROME C OXIDASE ASSEMBLY PROTEIN COX11-RELATED"/>
    <property type="match status" value="1"/>
</dbReference>
<gene>
    <name evidence="7" type="ORF">BB559_003093</name>
</gene>
<organism evidence="7 8">
    <name type="scientific">Furculomyces boomerangus</name>
    <dbReference type="NCBI Taxonomy" id="61424"/>
    <lineage>
        <taxon>Eukaryota</taxon>
        <taxon>Fungi</taxon>
        <taxon>Fungi incertae sedis</taxon>
        <taxon>Zoopagomycota</taxon>
        <taxon>Kickxellomycotina</taxon>
        <taxon>Harpellomycetes</taxon>
        <taxon>Harpellales</taxon>
        <taxon>Harpellaceae</taxon>
        <taxon>Furculomyces</taxon>
    </lineage>
</organism>
<comment type="subcellular location">
    <subcellularLocation>
        <location evidence="2">Mitochondrion inner membrane</location>
        <topology evidence="2">Single-pass membrane protein</topology>
        <orientation evidence="2">Intermembrane side</orientation>
    </subcellularLocation>
</comment>
<dbReference type="EMBL" id="MBFT01000273">
    <property type="protein sequence ID" value="PVU94134.1"/>
    <property type="molecule type" value="Genomic_DNA"/>
</dbReference>
<evidence type="ECO:0000256" key="4">
    <source>
        <dbReference type="ARBA" id="ARBA00022989"/>
    </source>
</evidence>
<comment type="function">
    <text evidence="1">Exerts its effect at some terminal stage of cytochrome c oxidase synthesis, probably by being involved in the insertion of the copper B into subunit I.</text>
</comment>
<dbReference type="SUPFAM" id="SSF110111">
    <property type="entry name" value="Ctag/Cox11"/>
    <property type="match status" value="1"/>
</dbReference>
<keyword evidence="8" id="KW-1185">Reference proteome</keyword>
<keyword evidence="4 6" id="KW-1133">Transmembrane helix</keyword>
<dbReference type="HAMAP" id="MF_00155">
    <property type="entry name" value="CtaG"/>
    <property type="match status" value="1"/>
</dbReference>
<evidence type="ECO:0000256" key="2">
    <source>
        <dbReference type="ARBA" id="ARBA00004243"/>
    </source>
</evidence>